<reference evidence="2 3" key="1">
    <citation type="journal article" date="2009" name="Stand. Genomic Sci.">
        <title>Complete genome sequence of Catenulispora acidiphila type strain (ID 139908).</title>
        <authorList>
            <person name="Copeland A."/>
            <person name="Lapidus A."/>
            <person name="Glavina Del Rio T."/>
            <person name="Nolan M."/>
            <person name="Lucas S."/>
            <person name="Chen F."/>
            <person name="Tice H."/>
            <person name="Cheng J.F."/>
            <person name="Bruce D."/>
            <person name="Goodwin L."/>
            <person name="Pitluck S."/>
            <person name="Mikhailova N."/>
            <person name="Pati A."/>
            <person name="Ivanova N."/>
            <person name="Mavromatis K."/>
            <person name="Chen A."/>
            <person name="Palaniappan K."/>
            <person name="Chain P."/>
            <person name="Land M."/>
            <person name="Hauser L."/>
            <person name="Chang Y.J."/>
            <person name="Jeffries C.D."/>
            <person name="Chertkov O."/>
            <person name="Brettin T."/>
            <person name="Detter J.C."/>
            <person name="Han C."/>
            <person name="Ali Z."/>
            <person name="Tindall B.J."/>
            <person name="Goker M."/>
            <person name="Bristow J."/>
            <person name="Eisen J.A."/>
            <person name="Markowitz V."/>
            <person name="Hugenholtz P."/>
            <person name="Kyrpides N.C."/>
            <person name="Klenk H.P."/>
        </authorList>
    </citation>
    <scope>NUCLEOTIDE SEQUENCE [LARGE SCALE GENOMIC DNA]</scope>
    <source>
        <strain evidence="3">DSM 44928 / JCM 14897 / NBRC 102108 / NRRL B-24433 / ID139908</strain>
    </source>
</reference>
<proteinExistence type="predicted"/>
<protein>
    <submittedName>
        <fullName evidence="2">Uncharacterized protein</fullName>
    </submittedName>
</protein>
<evidence type="ECO:0000313" key="2">
    <source>
        <dbReference type="EMBL" id="ACU71850.1"/>
    </source>
</evidence>
<evidence type="ECO:0000256" key="1">
    <source>
        <dbReference type="SAM" id="MobiDB-lite"/>
    </source>
</evidence>
<dbReference type="Proteomes" id="UP000000851">
    <property type="component" value="Chromosome"/>
</dbReference>
<dbReference type="KEGG" id="cai:Caci_2941"/>
<dbReference type="STRING" id="479433.Caci_2941"/>
<dbReference type="InParanoid" id="C7Q2V8"/>
<dbReference type="AlphaFoldDB" id="C7Q2V8"/>
<name>C7Q2V8_CATAD</name>
<evidence type="ECO:0000313" key="3">
    <source>
        <dbReference type="Proteomes" id="UP000000851"/>
    </source>
</evidence>
<dbReference type="RefSeq" id="WP_012787143.1">
    <property type="nucleotide sequence ID" value="NC_013131.1"/>
</dbReference>
<organism evidence="2 3">
    <name type="scientific">Catenulispora acidiphila (strain DSM 44928 / JCM 14897 / NBRC 102108 / NRRL B-24433 / ID139908)</name>
    <dbReference type="NCBI Taxonomy" id="479433"/>
    <lineage>
        <taxon>Bacteria</taxon>
        <taxon>Bacillati</taxon>
        <taxon>Actinomycetota</taxon>
        <taxon>Actinomycetes</taxon>
        <taxon>Catenulisporales</taxon>
        <taxon>Catenulisporaceae</taxon>
        <taxon>Catenulispora</taxon>
    </lineage>
</organism>
<dbReference type="HOGENOM" id="CLU_3286804_0_0_11"/>
<feature type="compositionally biased region" description="Basic and acidic residues" evidence="1">
    <location>
        <begin position="1"/>
        <end position="10"/>
    </location>
</feature>
<dbReference type="EMBL" id="CP001700">
    <property type="protein sequence ID" value="ACU71850.1"/>
    <property type="molecule type" value="Genomic_DNA"/>
</dbReference>
<accession>C7Q2V8</accession>
<keyword evidence="3" id="KW-1185">Reference proteome</keyword>
<feature type="region of interest" description="Disordered" evidence="1">
    <location>
        <begin position="1"/>
        <end position="40"/>
    </location>
</feature>
<gene>
    <name evidence="2" type="ordered locus">Caci_2941</name>
</gene>
<sequence>MGEHAPKPPKDNPPAAPAPSGDGVPTTVTQPGNGTHKKPR</sequence>